<evidence type="ECO:0000313" key="2">
    <source>
        <dbReference type="EMBL" id="BAD78240.1"/>
    </source>
</evidence>
<evidence type="ECO:0000256" key="1">
    <source>
        <dbReference type="HAMAP-Rule" id="MF_00931"/>
    </source>
</evidence>
<keyword evidence="1" id="KW-0479">Metal-binding</keyword>
<keyword evidence="1" id="KW-0521">NADP</keyword>
<dbReference type="Proteomes" id="UP000001175">
    <property type="component" value="Chromosome"/>
</dbReference>
<gene>
    <name evidence="2" type="ordered locus">syc0050_d</name>
</gene>
<keyword evidence="1" id="KW-0456">Lyase</keyword>
<feature type="binding site" evidence="1">
    <location>
        <position position="83"/>
    </location>
    <ligand>
        <name>Fe cation</name>
        <dbReference type="ChEBI" id="CHEBI:24875"/>
        <label>1</label>
    </ligand>
</feature>
<comment type="function">
    <text evidence="1">Catalyzes the decarbonylation of fatty aldehydes to alkanes.</text>
</comment>
<feature type="binding site" evidence="1">
    <location>
        <position position="170"/>
    </location>
    <ligand>
        <name>Fe cation</name>
        <dbReference type="ChEBI" id="CHEBI:24875"/>
        <label>2</label>
    </ligand>
</feature>
<dbReference type="NCBIfam" id="TIGR04059">
    <property type="entry name" value="Ald_deCOase"/>
    <property type="match status" value="1"/>
</dbReference>
<dbReference type="InterPro" id="IPR022612">
    <property type="entry name" value="Ald_deCOase"/>
</dbReference>
<sequence length="254" mass="28968">MRTPWDPPNPTFSLSSVSGDRRLMPQLEASLELDFQSESYKDAYSRINAIVIEGEQEAFDNYNRLAEMLPDQRDELHKLAKMEQRHMKGFMACGKNLSVTPDMGFAQKFFERLHENFKAAAAEGKVVTCLLIQSLIIECFAIAAYNIYIPVADAFARKITEGVVRDEYLHRNFGEEWLKANFDASKAELEEANRQNLPLVWLMLNEVADDARELGMERESLVEDFMIAYGEALENIGFTTREIMRMSAYGLAAV</sequence>
<dbReference type="Pfam" id="PF11266">
    <property type="entry name" value="Ald_deCOase"/>
    <property type="match status" value="1"/>
</dbReference>
<dbReference type="Gene3D" id="1.20.1260.10">
    <property type="match status" value="1"/>
</dbReference>
<accession>A0A0H3JYV7</accession>
<dbReference type="InterPro" id="IPR009078">
    <property type="entry name" value="Ferritin-like_SF"/>
</dbReference>
<dbReference type="AlphaFoldDB" id="A0A0H3JYV7"/>
<reference evidence="2 3" key="1">
    <citation type="journal article" date="2007" name="Photosyn. Res.">
        <title>Complete nucleotide sequence of the freshwater unicellular cyanobacterium Synechococcus elongatus PCC 6301 chromosome: gene content and organization.</title>
        <authorList>
            <person name="Sugita C."/>
            <person name="Ogata K."/>
            <person name="Shikata M."/>
            <person name="Jikuya H."/>
            <person name="Takano J."/>
            <person name="Furumichi M."/>
            <person name="Kanehisa M."/>
            <person name="Omata T."/>
            <person name="Sugiura M."/>
            <person name="Sugita M."/>
        </authorList>
    </citation>
    <scope>NUCLEOTIDE SEQUENCE [LARGE SCALE GENOMIC DNA]</scope>
    <source>
        <strain evidence="3">ATCC 27144 / PCC 6301 / SAUG 1402/1</strain>
    </source>
</reference>
<dbReference type="EC" id="4.1.99.5" evidence="1"/>
<protein>
    <recommendedName>
        <fullName evidence="1">Aldehyde decarbonylase</fullName>
        <shortName evidence="1">AD</shortName>
        <ecNumber evidence="1">4.1.99.5</ecNumber>
    </recommendedName>
    <alternativeName>
        <fullName evidence="1">Fatty aldehyde decarbonylase</fullName>
    </alternativeName>
</protein>
<dbReference type="SMR" id="A0A0H3JYV7"/>
<feature type="binding site" evidence="1">
    <location>
        <position position="55"/>
    </location>
    <ligand>
        <name>Fe cation</name>
        <dbReference type="ChEBI" id="CHEBI:24875"/>
        <label>1</label>
    </ligand>
</feature>
<dbReference type="KEGG" id="syc:syc0050_d"/>
<comment type="catalytic activity">
    <reaction evidence="1">
        <text>a long-chain fatty aldehyde + 2 NADPH + O2 + H(+) = a long-chain alkane + formate + 2 NADP(+) + H2O</text>
        <dbReference type="Rhea" id="RHEA:21440"/>
        <dbReference type="ChEBI" id="CHEBI:15377"/>
        <dbReference type="ChEBI" id="CHEBI:15378"/>
        <dbReference type="ChEBI" id="CHEBI:15379"/>
        <dbReference type="ChEBI" id="CHEBI:15740"/>
        <dbReference type="ChEBI" id="CHEBI:17176"/>
        <dbReference type="ChEBI" id="CHEBI:57783"/>
        <dbReference type="ChEBI" id="CHEBI:58349"/>
        <dbReference type="ChEBI" id="CHEBI:83563"/>
        <dbReference type="EC" id="4.1.99.5"/>
    </reaction>
</comment>
<comment type="similarity">
    <text evidence="1">Belongs to the aldehyde decarbonylase family.</text>
</comment>
<dbReference type="EMBL" id="AP008231">
    <property type="protein sequence ID" value="BAD78240.1"/>
    <property type="molecule type" value="Genomic_DNA"/>
</dbReference>
<dbReference type="SUPFAM" id="SSF47240">
    <property type="entry name" value="Ferritin-like"/>
    <property type="match status" value="1"/>
</dbReference>
<dbReference type="GO" id="GO:0071771">
    <property type="term" value="F:aldehyde oxygenase (deformylating) activity"/>
    <property type="evidence" value="ECO:0007669"/>
    <property type="project" value="UniProtKB-UniRule"/>
</dbReference>
<dbReference type="InterPro" id="IPR012347">
    <property type="entry name" value="Ferritin-like"/>
</dbReference>
<dbReference type="GO" id="GO:0046914">
    <property type="term" value="F:transition metal ion binding"/>
    <property type="evidence" value="ECO:0007669"/>
    <property type="project" value="UniProtKB-UniRule"/>
</dbReference>
<keyword evidence="1" id="KW-0408">Iron</keyword>
<dbReference type="eggNOG" id="COG1633">
    <property type="taxonomic scope" value="Bacteria"/>
</dbReference>
<name>A0A0H3JYV7_SYNP6</name>
<dbReference type="CDD" id="cd00657">
    <property type="entry name" value="Ferritin_like"/>
    <property type="match status" value="1"/>
</dbReference>
<feature type="binding site" evidence="1">
    <location>
        <position position="83"/>
    </location>
    <ligand>
        <name>Fe cation</name>
        <dbReference type="ChEBI" id="CHEBI:24875"/>
        <label>2</label>
    </ligand>
</feature>
<proteinExistence type="inferred from homology"/>
<feature type="binding site" evidence="1">
    <location>
        <position position="138"/>
    </location>
    <ligand>
        <name>Fe cation</name>
        <dbReference type="ChEBI" id="CHEBI:24875"/>
        <label>2</label>
    </ligand>
</feature>
<dbReference type="HAMAP" id="MF_00931">
    <property type="entry name" value="Aldeh_decarbonylase"/>
    <property type="match status" value="1"/>
</dbReference>
<evidence type="ECO:0000313" key="3">
    <source>
        <dbReference type="Proteomes" id="UP000001175"/>
    </source>
</evidence>
<organism evidence="2 3">
    <name type="scientific">Synechococcus sp. (strain ATCC 27144 / PCC 6301 / SAUG 1402/1)</name>
    <name type="common">Anacystis nidulans</name>
    <dbReference type="NCBI Taxonomy" id="269084"/>
    <lineage>
        <taxon>Bacteria</taxon>
        <taxon>Bacillati</taxon>
        <taxon>Cyanobacteriota</taxon>
        <taxon>Cyanophyceae</taxon>
        <taxon>Synechococcales</taxon>
        <taxon>Synechococcaceae</taxon>
        <taxon>Synechococcus</taxon>
    </lineage>
</organism>
<feature type="binding site" evidence="1">
    <location>
        <position position="86"/>
    </location>
    <ligand>
        <name>Fe cation</name>
        <dbReference type="ChEBI" id="CHEBI:24875"/>
        <label>1</label>
    </ligand>
</feature>